<evidence type="ECO:0000313" key="7">
    <source>
        <dbReference type="Proteomes" id="UP000064893"/>
    </source>
</evidence>
<evidence type="ECO:0000313" key="6">
    <source>
        <dbReference type="EMBL" id="ALO15881.1"/>
    </source>
</evidence>
<dbReference type="InterPro" id="IPR012318">
    <property type="entry name" value="HTH_CRP"/>
</dbReference>
<dbReference type="PROSITE" id="PS51063">
    <property type="entry name" value="HTH_CRP_2"/>
    <property type="match status" value="1"/>
</dbReference>
<dbReference type="KEGG" id="blq:L21SP5_02248"/>
<evidence type="ECO:0000256" key="1">
    <source>
        <dbReference type="ARBA" id="ARBA00023015"/>
    </source>
</evidence>
<evidence type="ECO:0000259" key="5">
    <source>
        <dbReference type="PROSITE" id="PS51063"/>
    </source>
</evidence>
<evidence type="ECO:0000256" key="3">
    <source>
        <dbReference type="ARBA" id="ARBA00023163"/>
    </source>
</evidence>
<keyword evidence="1" id="KW-0805">Transcription regulation</keyword>
<dbReference type="InterPro" id="IPR014710">
    <property type="entry name" value="RmlC-like_jellyroll"/>
</dbReference>
<dbReference type="PRINTS" id="PR00034">
    <property type="entry name" value="HTHCRP"/>
</dbReference>
<dbReference type="Pfam" id="PF00027">
    <property type="entry name" value="cNMP_binding"/>
    <property type="match status" value="1"/>
</dbReference>
<dbReference type="Proteomes" id="UP000064893">
    <property type="component" value="Chromosome"/>
</dbReference>
<dbReference type="PANTHER" id="PTHR24567:SF74">
    <property type="entry name" value="HTH-TYPE TRANSCRIPTIONAL REGULATOR ARCR"/>
    <property type="match status" value="1"/>
</dbReference>
<dbReference type="InterPro" id="IPR018490">
    <property type="entry name" value="cNMP-bd_dom_sf"/>
</dbReference>
<evidence type="ECO:0000259" key="4">
    <source>
        <dbReference type="PROSITE" id="PS50042"/>
    </source>
</evidence>
<dbReference type="RefSeq" id="WP_057953302.1">
    <property type="nucleotide sequence ID" value="NZ_CP013118.1"/>
</dbReference>
<dbReference type="InterPro" id="IPR036388">
    <property type="entry name" value="WH-like_DNA-bd_sf"/>
</dbReference>
<protein>
    <submittedName>
        <fullName evidence="6">Anaerobic regulatory protein</fullName>
    </submittedName>
</protein>
<dbReference type="OrthoDB" id="9127033at2"/>
<reference evidence="6 7" key="1">
    <citation type="submission" date="2015-11" db="EMBL/GenBank/DDBJ databases">
        <title>Description and complete genome sequence of a novel strain predominating in hypersaline microbial mats and representing a new family of the Bacteriodetes phylum.</title>
        <authorList>
            <person name="Spring S."/>
            <person name="Bunk B."/>
            <person name="Sproer C."/>
            <person name="Klenk H.-P."/>
        </authorList>
    </citation>
    <scope>NUCLEOTIDE SEQUENCE [LARGE SCALE GENOMIC DNA]</scope>
    <source>
        <strain evidence="6 7">L21-Spi-D4</strain>
    </source>
</reference>
<dbReference type="SMART" id="SM00419">
    <property type="entry name" value="HTH_CRP"/>
    <property type="match status" value="1"/>
</dbReference>
<dbReference type="CDD" id="cd00092">
    <property type="entry name" value="HTH_CRP"/>
    <property type="match status" value="1"/>
</dbReference>
<dbReference type="STRING" id="1307839.L21SP5_02248"/>
<keyword evidence="2" id="KW-0238">DNA-binding</keyword>
<dbReference type="InterPro" id="IPR036390">
    <property type="entry name" value="WH_DNA-bd_sf"/>
</dbReference>
<proteinExistence type="predicted"/>
<sequence length="233" mass="26727">MKHRKHIECTECTLQTSTLFEQLNEEEYALLNYDKNCQAYKRGDFIFHEGNHATGFYCVNEGIIKLYKTGPEGREQIITFAKQGDIIGYRSVLSKETFCTTAKVITDAFLCFIPATRLFKLVETNTDFSLKLIQQACKELGDANKYITDIAQKTVKERLAEVLLNLLEQFGRNEDDYLNIPLTREELANLVGTATESVIRMLSQFKSQGLIELKGRKIKVIKTNELKMISEQF</sequence>
<dbReference type="InterPro" id="IPR000595">
    <property type="entry name" value="cNMP-bd_dom"/>
</dbReference>
<dbReference type="Gene3D" id="2.60.120.10">
    <property type="entry name" value="Jelly Rolls"/>
    <property type="match status" value="1"/>
</dbReference>
<dbReference type="PANTHER" id="PTHR24567">
    <property type="entry name" value="CRP FAMILY TRANSCRIPTIONAL REGULATORY PROTEIN"/>
    <property type="match status" value="1"/>
</dbReference>
<dbReference type="InterPro" id="IPR050397">
    <property type="entry name" value="Env_Response_Regulators"/>
</dbReference>
<dbReference type="SUPFAM" id="SSF51206">
    <property type="entry name" value="cAMP-binding domain-like"/>
    <property type="match status" value="1"/>
</dbReference>
<name>A0A0S2I0E7_9BACT</name>
<dbReference type="CDD" id="cd00038">
    <property type="entry name" value="CAP_ED"/>
    <property type="match status" value="1"/>
</dbReference>
<feature type="domain" description="HTH crp-type" evidence="5">
    <location>
        <begin position="153"/>
        <end position="224"/>
    </location>
</feature>
<evidence type="ECO:0000256" key="2">
    <source>
        <dbReference type="ARBA" id="ARBA00023125"/>
    </source>
</evidence>
<dbReference type="PATRIC" id="fig|1307839.3.peg.2368"/>
<dbReference type="Pfam" id="PF13545">
    <property type="entry name" value="HTH_Crp_2"/>
    <property type="match status" value="1"/>
</dbReference>
<keyword evidence="3" id="KW-0804">Transcription</keyword>
<dbReference type="AlphaFoldDB" id="A0A0S2I0E7"/>
<dbReference type="GO" id="GO:0005829">
    <property type="term" value="C:cytosol"/>
    <property type="evidence" value="ECO:0007669"/>
    <property type="project" value="TreeGrafter"/>
</dbReference>
<keyword evidence="7" id="KW-1185">Reference proteome</keyword>
<dbReference type="EMBL" id="CP013118">
    <property type="protein sequence ID" value="ALO15881.1"/>
    <property type="molecule type" value="Genomic_DNA"/>
</dbReference>
<accession>A0A0S2I0E7</accession>
<dbReference type="Gene3D" id="1.10.10.10">
    <property type="entry name" value="Winged helix-like DNA-binding domain superfamily/Winged helix DNA-binding domain"/>
    <property type="match status" value="1"/>
</dbReference>
<dbReference type="GO" id="GO:0003677">
    <property type="term" value="F:DNA binding"/>
    <property type="evidence" value="ECO:0007669"/>
    <property type="project" value="UniProtKB-KW"/>
</dbReference>
<organism evidence="6 7">
    <name type="scientific">Salinivirga cyanobacteriivorans</name>
    <dbReference type="NCBI Taxonomy" id="1307839"/>
    <lineage>
        <taxon>Bacteria</taxon>
        <taxon>Pseudomonadati</taxon>
        <taxon>Bacteroidota</taxon>
        <taxon>Bacteroidia</taxon>
        <taxon>Bacteroidales</taxon>
        <taxon>Salinivirgaceae</taxon>
        <taxon>Salinivirga</taxon>
    </lineage>
</organism>
<dbReference type="SMART" id="SM00100">
    <property type="entry name" value="cNMP"/>
    <property type="match status" value="1"/>
</dbReference>
<dbReference type="SUPFAM" id="SSF46785">
    <property type="entry name" value="Winged helix' DNA-binding domain"/>
    <property type="match status" value="1"/>
</dbReference>
<feature type="domain" description="Cyclic nucleotide-binding" evidence="4">
    <location>
        <begin position="19"/>
        <end position="139"/>
    </location>
</feature>
<dbReference type="GO" id="GO:0003700">
    <property type="term" value="F:DNA-binding transcription factor activity"/>
    <property type="evidence" value="ECO:0007669"/>
    <property type="project" value="TreeGrafter"/>
</dbReference>
<dbReference type="PROSITE" id="PS50042">
    <property type="entry name" value="CNMP_BINDING_3"/>
    <property type="match status" value="1"/>
</dbReference>
<gene>
    <name evidence="6" type="primary">anr</name>
    <name evidence="6" type="ORF">L21SP5_02248</name>
</gene>